<dbReference type="SUPFAM" id="SSF51735">
    <property type="entry name" value="NAD(P)-binding Rossmann-fold domains"/>
    <property type="match status" value="1"/>
</dbReference>
<dbReference type="EMBL" id="JAZHYN010000069">
    <property type="protein sequence ID" value="MEF3367961.1"/>
    <property type="molecule type" value="Genomic_DNA"/>
</dbReference>
<evidence type="ECO:0000313" key="3">
    <source>
        <dbReference type="Proteomes" id="UP001350748"/>
    </source>
</evidence>
<organism evidence="2 3">
    <name type="scientific">Methylocystis borbori</name>
    <dbReference type="NCBI Taxonomy" id="3118750"/>
    <lineage>
        <taxon>Bacteria</taxon>
        <taxon>Pseudomonadati</taxon>
        <taxon>Pseudomonadota</taxon>
        <taxon>Alphaproteobacteria</taxon>
        <taxon>Hyphomicrobiales</taxon>
        <taxon>Methylocystaceae</taxon>
        <taxon>Methylocystis</taxon>
    </lineage>
</organism>
<keyword evidence="3" id="KW-1185">Reference proteome</keyword>
<accession>A0ABU7XN73</accession>
<dbReference type="PANTHER" id="PTHR43313:SF1">
    <property type="entry name" value="3BETA-HYDROXYSTEROID DEHYDROGENASE DHS-16"/>
    <property type="match status" value="1"/>
</dbReference>
<sequence length="291" mass="30910">MKAVVVTGASTGIGEACVNLLVEQDYLVFVAVRKEADAAKIAAQHGAAIFPLIFDVTDADAIAEAAKIVEARLAGDALAGLVNNAGIAVPGPLLYLPIEDFRRQIEVNLTGQLRVIQAFGPLLGAGPARKGPPGRIVNMSSVAGRFAAPFMGAYNASKFGLEGMSDALRRELMVFGVDVILIEPGIIATPIWDKAEQAEFEGLDGTVYEAAGRRMLKWLVAQGRQAPGPDVVARAVLRALTEAKPPVRIPVVSNYFADYALRSLLPTRLIDWLTARRLGLLKENSGGPAED</sequence>
<gene>
    <name evidence="2" type="ORF">V3H18_15610</name>
</gene>
<evidence type="ECO:0000313" key="2">
    <source>
        <dbReference type="EMBL" id="MEF3367961.1"/>
    </source>
</evidence>
<dbReference type="PROSITE" id="PS00061">
    <property type="entry name" value="ADH_SHORT"/>
    <property type="match status" value="1"/>
</dbReference>
<dbReference type="RefSeq" id="WP_332082994.1">
    <property type="nucleotide sequence ID" value="NZ_JAZHYN010000069.1"/>
</dbReference>
<protein>
    <submittedName>
        <fullName evidence="2">SDR family NAD(P)-dependent oxidoreductase</fullName>
    </submittedName>
</protein>
<dbReference type="InterPro" id="IPR036291">
    <property type="entry name" value="NAD(P)-bd_dom_sf"/>
</dbReference>
<name>A0ABU7XN73_9HYPH</name>
<dbReference type="PRINTS" id="PR00081">
    <property type="entry name" value="GDHRDH"/>
</dbReference>
<comment type="caution">
    <text evidence="2">The sequence shown here is derived from an EMBL/GenBank/DDBJ whole genome shotgun (WGS) entry which is preliminary data.</text>
</comment>
<dbReference type="InterPro" id="IPR002347">
    <property type="entry name" value="SDR_fam"/>
</dbReference>
<comment type="similarity">
    <text evidence="1">Belongs to the short-chain dehydrogenases/reductases (SDR) family.</text>
</comment>
<evidence type="ECO:0000256" key="1">
    <source>
        <dbReference type="RuleBase" id="RU000363"/>
    </source>
</evidence>
<proteinExistence type="inferred from homology"/>
<dbReference type="PANTHER" id="PTHR43313">
    <property type="entry name" value="SHORT-CHAIN DEHYDROGENASE/REDUCTASE FAMILY 9C"/>
    <property type="match status" value="1"/>
</dbReference>
<reference evidence="2 3" key="1">
    <citation type="submission" date="2024-02" db="EMBL/GenBank/DDBJ databases">
        <authorList>
            <person name="Grouzdev D."/>
        </authorList>
    </citation>
    <scope>NUCLEOTIDE SEQUENCE [LARGE SCALE GENOMIC DNA]</scope>
    <source>
        <strain evidence="2 3">9N</strain>
    </source>
</reference>
<dbReference type="Gene3D" id="3.40.50.720">
    <property type="entry name" value="NAD(P)-binding Rossmann-like Domain"/>
    <property type="match status" value="1"/>
</dbReference>
<dbReference type="InterPro" id="IPR020904">
    <property type="entry name" value="Sc_DH/Rdtase_CS"/>
</dbReference>
<dbReference type="PRINTS" id="PR00080">
    <property type="entry name" value="SDRFAMILY"/>
</dbReference>
<dbReference type="Pfam" id="PF00106">
    <property type="entry name" value="adh_short"/>
    <property type="match status" value="1"/>
</dbReference>
<dbReference type="Proteomes" id="UP001350748">
    <property type="component" value="Unassembled WGS sequence"/>
</dbReference>